<dbReference type="KEGG" id="asan:AWM72_00225"/>
<evidence type="ECO:0000256" key="1">
    <source>
        <dbReference type="ARBA" id="ARBA00010641"/>
    </source>
</evidence>
<dbReference type="InterPro" id="IPR014284">
    <property type="entry name" value="RNA_pol_sigma-70_dom"/>
</dbReference>
<evidence type="ECO:0000256" key="2">
    <source>
        <dbReference type="ARBA" id="ARBA00023015"/>
    </source>
</evidence>
<gene>
    <name evidence="8" type="ORF">AWM72_00225</name>
    <name evidence="9" type="ORF">CYJ28_00620</name>
</gene>
<proteinExistence type="inferred from homology"/>
<dbReference type="RefSeq" id="WP_067971475.1">
    <property type="nucleotide sequence ID" value="NZ_CAJHKM010000003.1"/>
</dbReference>
<organism evidence="8 10">
    <name type="scientific">Aerococcus sanguinicola</name>
    <dbReference type="NCBI Taxonomy" id="119206"/>
    <lineage>
        <taxon>Bacteria</taxon>
        <taxon>Bacillati</taxon>
        <taxon>Bacillota</taxon>
        <taxon>Bacilli</taxon>
        <taxon>Lactobacillales</taxon>
        <taxon>Aerococcaceae</taxon>
        <taxon>Aerococcus</taxon>
    </lineage>
</organism>
<dbReference type="OrthoDB" id="2678696at2"/>
<protein>
    <submittedName>
        <fullName evidence="9">RNA polymerase subunit sigma-70</fullName>
    </submittedName>
</protein>
<dbReference type="InterPro" id="IPR013324">
    <property type="entry name" value="RNA_pol_sigma_r3/r4-like"/>
</dbReference>
<dbReference type="Gene3D" id="1.10.10.10">
    <property type="entry name" value="Winged helix-like DNA-binding domain superfamily/Winged helix DNA-binding domain"/>
    <property type="match status" value="1"/>
</dbReference>
<dbReference type="NCBIfam" id="TIGR02937">
    <property type="entry name" value="sigma70-ECF"/>
    <property type="match status" value="1"/>
</dbReference>
<keyword evidence="5" id="KW-0804">Transcription</keyword>
<feature type="domain" description="RNA polymerase sigma-70 region 2" evidence="6">
    <location>
        <begin position="23"/>
        <end position="91"/>
    </location>
</feature>
<dbReference type="SUPFAM" id="SSF88946">
    <property type="entry name" value="Sigma2 domain of RNA polymerase sigma factors"/>
    <property type="match status" value="1"/>
</dbReference>
<evidence type="ECO:0000256" key="5">
    <source>
        <dbReference type="ARBA" id="ARBA00023163"/>
    </source>
</evidence>
<accession>A0A0X8F9K7</accession>
<reference evidence="9 11" key="3">
    <citation type="submission" date="2017-12" db="EMBL/GenBank/DDBJ databases">
        <title>Phylogenetic diversity of female urinary microbiome.</title>
        <authorList>
            <person name="Thomas-White K."/>
            <person name="Wolfe A.J."/>
        </authorList>
    </citation>
    <scope>NUCLEOTIDE SEQUENCE [LARGE SCALE GENOMIC DNA]</scope>
    <source>
        <strain evidence="9 11">UMB0139</strain>
    </source>
</reference>
<dbReference type="CDD" id="cd06171">
    <property type="entry name" value="Sigma70_r4"/>
    <property type="match status" value="1"/>
</dbReference>
<dbReference type="Proteomes" id="UP000069912">
    <property type="component" value="Chromosome"/>
</dbReference>
<sequence length="178" mass="20908">MLNDFWTIQQIKHRRESGIRAVIDQYGGLLMAIIKRHAQGYEAYHEECFNDTLLAIWDHIAAYDAKKSSFKNWIGAIARYKALNLVRDNRRLAQQETYDDHYESGDRQILDQLILREDLEHLISTLSEEDQAIFLALFYEGQDVKEVAQAHQLSPNALYQRIHRGREKLKGERNHDQV</sequence>
<dbReference type="GO" id="GO:0016987">
    <property type="term" value="F:sigma factor activity"/>
    <property type="evidence" value="ECO:0007669"/>
    <property type="project" value="UniProtKB-KW"/>
</dbReference>
<name>A0A0X8F9K7_9LACT</name>
<reference evidence="10" key="2">
    <citation type="submission" date="2016-01" db="EMBL/GenBank/DDBJ databases">
        <title>Six Aerococcus type strain genome sequencing and assembly using PacBio and Illumina Hiseq.</title>
        <authorList>
            <person name="Carkaci D."/>
            <person name="Dargis R."/>
            <person name="Nielsen X.C."/>
            <person name="Skovgaard O."/>
            <person name="Fuursted K."/>
            <person name="Christensen J.J."/>
        </authorList>
    </citation>
    <scope>NUCLEOTIDE SEQUENCE [LARGE SCALE GENOMIC DNA]</scope>
    <source>
        <strain evidence="10">CCUG43001</strain>
    </source>
</reference>
<comment type="similarity">
    <text evidence="1">Belongs to the sigma-70 factor family. ECF subfamily.</text>
</comment>
<dbReference type="Gene3D" id="1.10.1740.10">
    <property type="match status" value="1"/>
</dbReference>
<dbReference type="GeneID" id="92902498"/>
<dbReference type="InterPro" id="IPR036388">
    <property type="entry name" value="WH-like_DNA-bd_sf"/>
</dbReference>
<dbReference type="AlphaFoldDB" id="A0A0X8F9K7"/>
<dbReference type="GO" id="GO:0006352">
    <property type="term" value="P:DNA-templated transcription initiation"/>
    <property type="evidence" value="ECO:0007669"/>
    <property type="project" value="InterPro"/>
</dbReference>
<dbReference type="Proteomes" id="UP000234239">
    <property type="component" value="Unassembled WGS sequence"/>
</dbReference>
<dbReference type="InterPro" id="IPR007627">
    <property type="entry name" value="RNA_pol_sigma70_r2"/>
</dbReference>
<dbReference type="InterPro" id="IPR039425">
    <property type="entry name" value="RNA_pol_sigma-70-like"/>
</dbReference>
<evidence type="ECO:0000256" key="4">
    <source>
        <dbReference type="ARBA" id="ARBA00023125"/>
    </source>
</evidence>
<keyword evidence="4" id="KW-0238">DNA-binding</keyword>
<keyword evidence="10" id="KW-1185">Reference proteome</keyword>
<evidence type="ECO:0000313" key="10">
    <source>
        <dbReference type="Proteomes" id="UP000069912"/>
    </source>
</evidence>
<dbReference type="InterPro" id="IPR013249">
    <property type="entry name" value="RNA_pol_sigma70_r4_t2"/>
</dbReference>
<dbReference type="EMBL" id="CP014160">
    <property type="protein sequence ID" value="AMB93305.1"/>
    <property type="molecule type" value="Genomic_DNA"/>
</dbReference>
<dbReference type="PANTHER" id="PTHR43133">
    <property type="entry name" value="RNA POLYMERASE ECF-TYPE SIGMA FACTO"/>
    <property type="match status" value="1"/>
</dbReference>
<reference evidence="8 10" key="1">
    <citation type="journal article" date="2016" name="Genome Announc.">
        <title>Complete Genome Sequences of Aerococcus christensenii CCUG 28831T, Aerococcus sanguinicola CCUG 43001T, Aerococcus urinae CCUG 36881T, Aerococcus urinaeequi CCUG 28094T, Aerococcus urinaehominis CCUG 42038 BT, and Aerococcus viridans CCUG 4311T.</title>
        <authorList>
            <person name="Carkaci D."/>
            <person name="Dargis R."/>
            <person name="Nielsen X.C."/>
            <person name="Skovgaard O."/>
            <person name="Fuursted K."/>
            <person name="Christensen J.J."/>
        </authorList>
    </citation>
    <scope>NUCLEOTIDE SEQUENCE [LARGE SCALE GENOMIC DNA]</scope>
    <source>
        <strain evidence="8 10">CCUG43001</strain>
    </source>
</reference>
<evidence type="ECO:0000313" key="9">
    <source>
        <dbReference type="EMBL" id="PKZ23089.1"/>
    </source>
</evidence>
<keyword evidence="3" id="KW-0731">Sigma factor</keyword>
<evidence type="ECO:0000313" key="8">
    <source>
        <dbReference type="EMBL" id="AMB93305.1"/>
    </source>
</evidence>
<dbReference type="InterPro" id="IPR013325">
    <property type="entry name" value="RNA_pol_sigma_r2"/>
</dbReference>
<dbReference type="SUPFAM" id="SSF88659">
    <property type="entry name" value="Sigma3 and sigma4 domains of RNA polymerase sigma factors"/>
    <property type="match status" value="1"/>
</dbReference>
<dbReference type="Pfam" id="PF08281">
    <property type="entry name" value="Sigma70_r4_2"/>
    <property type="match status" value="1"/>
</dbReference>
<evidence type="ECO:0000256" key="3">
    <source>
        <dbReference type="ARBA" id="ARBA00023082"/>
    </source>
</evidence>
<evidence type="ECO:0000259" key="6">
    <source>
        <dbReference type="Pfam" id="PF04542"/>
    </source>
</evidence>
<dbReference type="GO" id="GO:0003677">
    <property type="term" value="F:DNA binding"/>
    <property type="evidence" value="ECO:0007669"/>
    <property type="project" value="UniProtKB-KW"/>
</dbReference>
<evidence type="ECO:0000313" key="11">
    <source>
        <dbReference type="Proteomes" id="UP000234239"/>
    </source>
</evidence>
<dbReference type="Pfam" id="PF04542">
    <property type="entry name" value="Sigma70_r2"/>
    <property type="match status" value="1"/>
</dbReference>
<dbReference type="EMBL" id="PKGY01000001">
    <property type="protein sequence ID" value="PKZ23089.1"/>
    <property type="molecule type" value="Genomic_DNA"/>
</dbReference>
<dbReference type="PANTHER" id="PTHR43133:SF8">
    <property type="entry name" value="RNA POLYMERASE SIGMA FACTOR HI_1459-RELATED"/>
    <property type="match status" value="1"/>
</dbReference>
<keyword evidence="2" id="KW-0805">Transcription regulation</keyword>
<feature type="domain" description="RNA polymerase sigma factor 70 region 4 type 2" evidence="7">
    <location>
        <begin position="117"/>
        <end position="169"/>
    </location>
</feature>
<evidence type="ECO:0000259" key="7">
    <source>
        <dbReference type="Pfam" id="PF08281"/>
    </source>
</evidence>